<dbReference type="EMBL" id="CP133621">
    <property type="protein sequence ID" value="WMV49888.1"/>
    <property type="molecule type" value="Genomic_DNA"/>
</dbReference>
<organism evidence="1 2">
    <name type="scientific">Solanum verrucosum</name>
    <dbReference type="NCBI Taxonomy" id="315347"/>
    <lineage>
        <taxon>Eukaryota</taxon>
        <taxon>Viridiplantae</taxon>
        <taxon>Streptophyta</taxon>
        <taxon>Embryophyta</taxon>
        <taxon>Tracheophyta</taxon>
        <taxon>Spermatophyta</taxon>
        <taxon>Magnoliopsida</taxon>
        <taxon>eudicotyledons</taxon>
        <taxon>Gunneridae</taxon>
        <taxon>Pentapetalae</taxon>
        <taxon>asterids</taxon>
        <taxon>lamiids</taxon>
        <taxon>Solanales</taxon>
        <taxon>Solanaceae</taxon>
        <taxon>Solanoideae</taxon>
        <taxon>Solaneae</taxon>
        <taxon>Solanum</taxon>
    </lineage>
</organism>
<protein>
    <submittedName>
        <fullName evidence="1">Uncharacterized protein</fullName>
    </submittedName>
</protein>
<gene>
    <name evidence="1" type="ORF">MTR67_043273</name>
</gene>
<name>A0AAF0UR03_SOLVR</name>
<dbReference type="Proteomes" id="UP001234989">
    <property type="component" value="Chromosome 10"/>
</dbReference>
<evidence type="ECO:0000313" key="2">
    <source>
        <dbReference type="Proteomes" id="UP001234989"/>
    </source>
</evidence>
<proteinExistence type="predicted"/>
<sequence length="77" mass="8840">MVADALNRLSMGSVAYVDDDTKDLVRDLNRWDYLDFKAKQDLDPILVDLKKLVSKKSIVDFSQRVMVISNIEVGYVF</sequence>
<reference evidence="1" key="1">
    <citation type="submission" date="2023-08" db="EMBL/GenBank/DDBJ databases">
        <title>A de novo genome assembly of Solanum verrucosum Schlechtendal, a Mexican diploid species geographically isolated from the other diploid A-genome species in potato relatives.</title>
        <authorList>
            <person name="Hosaka K."/>
        </authorList>
    </citation>
    <scope>NUCLEOTIDE SEQUENCE</scope>
    <source>
        <tissue evidence="1">Young leaves</tissue>
    </source>
</reference>
<keyword evidence="2" id="KW-1185">Reference proteome</keyword>
<accession>A0AAF0UR03</accession>
<dbReference type="AlphaFoldDB" id="A0AAF0UR03"/>
<evidence type="ECO:0000313" key="1">
    <source>
        <dbReference type="EMBL" id="WMV49888.1"/>
    </source>
</evidence>